<dbReference type="EMBL" id="KZ678396">
    <property type="protein sequence ID" value="PSR94624.1"/>
    <property type="molecule type" value="Genomic_DNA"/>
</dbReference>
<accession>A0A2T3AFN1</accession>
<dbReference type="Proteomes" id="UP000241462">
    <property type="component" value="Unassembled WGS sequence"/>
</dbReference>
<sequence>MQREYVQHPSKVQSIENRLSLPSQASQSQGQGVFSRPPLTKHSPLPLPSKARSERRPAGPYKQAMTPISRFTDTILSCISEV</sequence>
<evidence type="ECO:0000313" key="2">
    <source>
        <dbReference type="EMBL" id="PSR94624.1"/>
    </source>
</evidence>
<proteinExistence type="predicted"/>
<feature type="compositionally biased region" description="Polar residues" evidence="1">
    <location>
        <begin position="10"/>
        <end position="32"/>
    </location>
</feature>
<protein>
    <submittedName>
        <fullName evidence="2">Uncharacterized protein</fullName>
    </submittedName>
</protein>
<keyword evidence="3" id="KW-1185">Reference proteome</keyword>
<evidence type="ECO:0000256" key="1">
    <source>
        <dbReference type="SAM" id="MobiDB-lite"/>
    </source>
</evidence>
<gene>
    <name evidence="2" type="ORF">BD289DRAFT_131242</name>
</gene>
<dbReference type="InParanoid" id="A0A2T3AFN1"/>
<dbReference type="AlphaFoldDB" id="A0A2T3AFN1"/>
<organism evidence="2 3">
    <name type="scientific">Coniella lustricola</name>
    <dbReference type="NCBI Taxonomy" id="2025994"/>
    <lineage>
        <taxon>Eukaryota</taxon>
        <taxon>Fungi</taxon>
        <taxon>Dikarya</taxon>
        <taxon>Ascomycota</taxon>
        <taxon>Pezizomycotina</taxon>
        <taxon>Sordariomycetes</taxon>
        <taxon>Sordariomycetidae</taxon>
        <taxon>Diaporthales</taxon>
        <taxon>Schizoparmaceae</taxon>
        <taxon>Coniella</taxon>
    </lineage>
</organism>
<feature type="region of interest" description="Disordered" evidence="1">
    <location>
        <begin position="1"/>
        <end position="66"/>
    </location>
</feature>
<evidence type="ECO:0000313" key="3">
    <source>
        <dbReference type="Proteomes" id="UP000241462"/>
    </source>
</evidence>
<name>A0A2T3AFN1_9PEZI</name>
<reference evidence="2 3" key="1">
    <citation type="journal article" date="2018" name="Mycol. Prog.">
        <title>Coniella lustricola, a new species from submerged detritus.</title>
        <authorList>
            <person name="Raudabaugh D.B."/>
            <person name="Iturriaga T."/>
            <person name="Carver A."/>
            <person name="Mondo S."/>
            <person name="Pangilinan J."/>
            <person name="Lipzen A."/>
            <person name="He G."/>
            <person name="Amirebrahimi M."/>
            <person name="Grigoriev I.V."/>
            <person name="Miller A.N."/>
        </authorList>
    </citation>
    <scope>NUCLEOTIDE SEQUENCE [LARGE SCALE GENOMIC DNA]</scope>
    <source>
        <strain evidence="2 3">B22-T-1</strain>
    </source>
</reference>